<evidence type="ECO:0000313" key="3">
    <source>
        <dbReference type="Proteomes" id="UP000253507"/>
    </source>
</evidence>
<sequence length="168" mass="17052">MITLAVFGLAWWMVGTSVVTGPLATVAVVLGLAATVGVLLPARRTMAHGAPPSPPDAGVMRRFGWINIAQGAAIAATVAVCVACGVPSWIPVLVVFIVGAHFLPLATLFQQPEYRVTAALLIAAGGIAGVVGAAGGPPTVVRAIACIPTALALWGSAVWLLSRRTNAR</sequence>
<evidence type="ECO:0000256" key="1">
    <source>
        <dbReference type="SAM" id="Phobius"/>
    </source>
</evidence>
<feature type="transmembrane region" description="Helical" evidence="1">
    <location>
        <begin position="116"/>
        <end position="134"/>
    </location>
</feature>
<dbReference type="InterPro" id="IPR053824">
    <property type="entry name" value="DUF7010"/>
</dbReference>
<keyword evidence="1" id="KW-0472">Membrane</keyword>
<reference evidence="2 3" key="1">
    <citation type="submission" date="2018-06" db="EMBL/GenBank/DDBJ databases">
        <title>Streptomyces reniochalinae sp. nov. and Streptomyces diacarnus sp. nov. from marine sponges.</title>
        <authorList>
            <person name="Li L."/>
        </authorList>
    </citation>
    <scope>NUCLEOTIDE SEQUENCE [LARGE SCALE GENOMIC DNA]</scope>
    <source>
        <strain evidence="2 3">LHW50302</strain>
    </source>
</reference>
<gene>
    <name evidence="2" type="ORF">DQ392_31740</name>
</gene>
<keyword evidence="3" id="KW-1185">Reference proteome</keyword>
<feature type="transmembrane region" description="Helical" evidence="1">
    <location>
        <begin position="140"/>
        <end position="161"/>
    </location>
</feature>
<dbReference type="AlphaFoldDB" id="A0A367E7E5"/>
<keyword evidence="1" id="KW-1133">Transmembrane helix</keyword>
<accession>A0A367E7E5</accession>
<dbReference type="Proteomes" id="UP000253507">
    <property type="component" value="Unassembled WGS sequence"/>
</dbReference>
<dbReference type="Pfam" id="PF22765">
    <property type="entry name" value="DUF7010"/>
    <property type="match status" value="1"/>
</dbReference>
<evidence type="ECO:0000313" key="2">
    <source>
        <dbReference type="EMBL" id="RCG13679.1"/>
    </source>
</evidence>
<feature type="transmembrane region" description="Helical" evidence="1">
    <location>
        <begin position="20"/>
        <end position="42"/>
    </location>
</feature>
<organism evidence="2 3">
    <name type="scientific">Streptomyces reniochalinae</name>
    <dbReference type="NCBI Taxonomy" id="2250578"/>
    <lineage>
        <taxon>Bacteria</taxon>
        <taxon>Bacillati</taxon>
        <taxon>Actinomycetota</taxon>
        <taxon>Actinomycetes</taxon>
        <taxon>Kitasatosporales</taxon>
        <taxon>Streptomycetaceae</taxon>
        <taxon>Streptomyces</taxon>
    </lineage>
</organism>
<dbReference type="EMBL" id="QOIM01000049">
    <property type="protein sequence ID" value="RCG13679.1"/>
    <property type="molecule type" value="Genomic_DNA"/>
</dbReference>
<name>A0A367E7E5_9ACTN</name>
<feature type="transmembrane region" description="Helical" evidence="1">
    <location>
        <begin position="89"/>
        <end position="109"/>
    </location>
</feature>
<comment type="caution">
    <text evidence="2">The sequence shown here is derived from an EMBL/GenBank/DDBJ whole genome shotgun (WGS) entry which is preliminary data.</text>
</comment>
<feature type="transmembrane region" description="Helical" evidence="1">
    <location>
        <begin position="63"/>
        <end position="83"/>
    </location>
</feature>
<dbReference type="RefSeq" id="WP_114019159.1">
    <property type="nucleotide sequence ID" value="NZ_QOIM01000049.1"/>
</dbReference>
<protein>
    <submittedName>
        <fullName evidence="2">Uncharacterized protein</fullName>
    </submittedName>
</protein>
<keyword evidence="1" id="KW-0812">Transmembrane</keyword>
<proteinExistence type="predicted"/>